<dbReference type="GO" id="GO:0005525">
    <property type="term" value="F:GTP binding"/>
    <property type="evidence" value="ECO:0007669"/>
    <property type="project" value="UniProtKB-KW"/>
</dbReference>
<evidence type="ECO:0000313" key="6">
    <source>
        <dbReference type="Proteomes" id="UP000261480"/>
    </source>
</evidence>
<sequence length="277" mass="31118">MLSKKYPDLTLNQTLTFHSRHILFCPVKDLRIVLLGKTGSGKSATGNTILGRDAFIAEMSGSSVTQVCQKKAVHLDDRTVTIIDTPGVFDTSISDTKLQGEVEDCISLSLPGPHIFLLVVRVDVRFTKEEKNAISWITDNFGEEVSKFTVVVFTRGDQLQDTIENYLHKSPDLRKLTSDCKAGYVVFDNTRRENRTQVADLFEIIDKTVQLNGGHYTKDLFIKAQNKLWWRQKGCDAYALGERLLWYGAGAAAVLGFRLKKGLSDCSFYLAYHDKLV</sequence>
<dbReference type="AlphaFoldDB" id="A0A3B3XQ87"/>
<dbReference type="STRING" id="48701.ENSPMEP00000017128"/>
<proteinExistence type="inferred from homology"/>
<dbReference type="PROSITE" id="PS51720">
    <property type="entry name" value="G_AIG1"/>
    <property type="match status" value="1"/>
</dbReference>
<keyword evidence="3" id="KW-0342">GTP-binding</keyword>
<dbReference type="SUPFAM" id="SSF52540">
    <property type="entry name" value="P-loop containing nucleoside triphosphate hydrolases"/>
    <property type="match status" value="1"/>
</dbReference>
<dbReference type="Ensembl" id="ENSPMET00000025891.1">
    <property type="protein sequence ID" value="ENSPMEP00000017128.1"/>
    <property type="gene ID" value="ENSPMEG00000019901.1"/>
</dbReference>
<evidence type="ECO:0000256" key="2">
    <source>
        <dbReference type="ARBA" id="ARBA00022741"/>
    </source>
</evidence>
<dbReference type="PANTHER" id="PTHR10903">
    <property type="entry name" value="GTPASE, IMAP FAMILY MEMBER-RELATED"/>
    <property type="match status" value="1"/>
</dbReference>
<feature type="domain" description="AIG1-type G" evidence="4">
    <location>
        <begin position="27"/>
        <end position="225"/>
    </location>
</feature>
<organism evidence="5 6">
    <name type="scientific">Poecilia mexicana</name>
    <dbReference type="NCBI Taxonomy" id="48701"/>
    <lineage>
        <taxon>Eukaryota</taxon>
        <taxon>Metazoa</taxon>
        <taxon>Chordata</taxon>
        <taxon>Craniata</taxon>
        <taxon>Vertebrata</taxon>
        <taxon>Euteleostomi</taxon>
        <taxon>Actinopterygii</taxon>
        <taxon>Neopterygii</taxon>
        <taxon>Teleostei</taxon>
        <taxon>Neoteleostei</taxon>
        <taxon>Acanthomorphata</taxon>
        <taxon>Ovalentaria</taxon>
        <taxon>Atherinomorphae</taxon>
        <taxon>Cyprinodontiformes</taxon>
        <taxon>Poeciliidae</taxon>
        <taxon>Poeciliinae</taxon>
        <taxon>Poecilia</taxon>
    </lineage>
</organism>
<comment type="similarity">
    <text evidence="1">Belongs to the TRAFAC class TrmE-Era-EngA-EngB-Septin-like GTPase superfamily. AIG1/Toc34/Toc159-like paraseptin GTPase family. IAN subfamily.</text>
</comment>
<dbReference type="Proteomes" id="UP000261480">
    <property type="component" value="Unplaced"/>
</dbReference>
<evidence type="ECO:0000313" key="5">
    <source>
        <dbReference type="Ensembl" id="ENSPMEP00000017128.1"/>
    </source>
</evidence>
<keyword evidence="2" id="KW-0547">Nucleotide-binding</keyword>
<evidence type="ECO:0000256" key="3">
    <source>
        <dbReference type="ARBA" id="ARBA00023134"/>
    </source>
</evidence>
<dbReference type="CDD" id="cd01852">
    <property type="entry name" value="AIG1"/>
    <property type="match status" value="1"/>
</dbReference>
<accession>A0A3B3XQ87</accession>
<evidence type="ECO:0000259" key="4">
    <source>
        <dbReference type="PROSITE" id="PS51720"/>
    </source>
</evidence>
<dbReference type="InterPro" id="IPR027417">
    <property type="entry name" value="P-loop_NTPase"/>
</dbReference>
<protein>
    <recommendedName>
        <fullName evidence="4">AIG1-type G domain-containing protein</fullName>
    </recommendedName>
</protein>
<dbReference type="PANTHER" id="PTHR10903:SF170">
    <property type="entry name" value="GTPASE IMAP FAMILY MEMBER 7"/>
    <property type="match status" value="1"/>
</dbReference>
<dbReference type="Pfam" id="PF04548">
    <property type="entry name" value="AIG1"/>
    <property type="match status" value="1"/>
</dbReference>
<reference evidence="5" key="2">
    <citation type="submission" date="2025-09" db="UniProtKB">
        <authorList>
            <consortium name="Ensembl"/>
        </authorList>
    </citation>
    <scope>IDENTIFICATION</scope>
</reference>
<dbReference type="InterPro" id="IPR006703">
    <property type="entry name" value="G_AIG1"/>
</dbReference>
<dbReference type="FunFam" id="3.40.50.300:FF:000366">
    <property type="entry name" value="GTPase, IMAP family member 2"/>
    <property type="match status" value="1"/>
</dbReference>
<dbReference type="InterPro" id="IPR045058">
    <property type="entry name" value="GIMA/IAN/Toc"/>
</dbReference>
<reference evidence="5" key="1">
    <citation type="submission" date="2025-08" db="UniProtKB">
        <authorList>
            <consortium name="Ensembl"/>
        </authorList>
    </citation>
    <scope>IDENTIFICATION</scope>
</reference>
<evidence type="ECO:0000256" key="1">
    <source>
        <dbReference type="ARBA" id="ARBA00008535"/>
    </source>
</evidence>
<name>A0A3B3XQ87_9TELE</name>
<keyword evidence="6" id="KW-1185">Reference proteome</keyword>
<dbReference type="Gene3D" id="3.40.50.300">
    <property type="entry name" value="P-loop containing nucleotide triphosphate hydrolases"/>
    <property type="match status" value="1"/>
</dbReference>